<evidence type="ECO:0000256" key="1">
    <source>
        <dbReference type="SAM" id="MobiDB-lite"/>
    </source>
</evidence>
<evidence type="ECO:0000256" key="2">
    <source>
        <dbReference type="SAM" id="Phobius"/>
    </source>
</evidence>
<dbReference type="Proteomes" id="UP000286050">
    <property type="component" value="Unassembled WGS sequence"/>
</dbReference>
<dbReference type="Pfam" id="PF13630">
    <property type="entry name" value="SdpI"/>
    <property type="match status" value="1"/>
</dbReference>
<gene>
    <name evidence="4" type="ORF">DW787_03850</name>
</gene>
<feature type="compositionally biased region" description="Polar residues" evidence="1">
    <location>
        <begin position="9"/>
        <end position="24"/>
    </location>
</feature>
<evidence type="ECO:0000313" key="5">
    <source>
        <dbReference type="Proteomes" id="UP000286050"/>
    </source>
</evidence>
<protein>
    <submittedName>
        <fullName evidence="4">DUF1648 domain-containing protein</fullName>
    </submittedName>
</protein>
<keyword evidence="2" id="KW-1133">Transmembrane helix</keyword>
<dbReference type="PANTHER" id="PTHR37810:SF5">
    <property type="entry name" value="IMMUNITY PROTEIN SDPI"/>
    <property type="match status" value="1"/>
</dbReference>
<comment type="caution">
    <text evidence="4">The sequence shown here is derived from an EMBL/GenBank/DDBJ whole genome shotgun (WGS) entry which is preliminary data.</text>
</comment>
<dbReference type="AlphaFoldDB" id="A0A414FYT5"/>
<feature type="transmembrane region" description="Helical" evidence="2">
    <location>
        <begin position="194"/>
        <end position="215"/>
    </location>
</feature>
<dbReference type="GO" id="GO:0009636">
    <property type="term" value="P:response to toxic substance"/>
    <property type="evidence" value="ECO:0007669"/>
    <property type="project" value="TreeGrafter"/>
</dbReference>
<dbReference type="InterPro" id="IPR012867">
    <property type="entry name" value="DUF1648"/>
</dbReference>
<feature type="region of interest" description="Disordered" evidence="1">
    <location>
        <begin position="1"/>
        <end position="24"/>
    </location>
</feature>
<feature type="transmembrane region" description="Helical" evidence="2">
    <location>
        <begin position="73"/>
        <end position="96"/>
    </location>
</feature>
<dbReference type="Pfam" id="PF07853">
    <property type="entry name" value="DUF1648"/>
    <property type="match status" value="1"/>
</dbReference>
<keyword evidence="2" id="KW-0812">Transmembrane</keyword>
<name>A0A414FYT5_9ACTN</name>
<dbReference type="PIRSF" id="PIRSF038959">
    <property type="entry name" value="SdpI"/>
    <property type="match status" value="1"/>
</dbReference>
<feature type="transmembrane region" description="Helical" evidence="2">
    <location>
        <begin position="35"/>
        <end position="53"/>
    </location>
</feature>
<feature type="domain" description="DUF1648" evidence="3">
    <location>
        <begin position="41"/>
        <end position="82"/>
    </location>
</feature>
<evidence type="ECO:0000259" key="3">
    <source>
        <dbReference type="Pfam" id="PF07853"/>
    </source>
</evidence>
<reference evidence="4 5" key="1">
    <citation type="submission" date="2018-08" db="EMBL/GenBank/DDBJ databases">
        <title>A genome reference for cultivated species of the human gut microbiota.</title>
        <authorList>
            <person name="Zou Y."/>
            <person name="Xue W."/>
            <person name="Luo G."/>
        </authorList>
    </citation>
    <scope>NUCLEOTIDE SEQUENCE [LARGE SCALE GENOMIC DNA]</scope>
    <source>
        <strain evidence="4 5">AM30-5LB</strain>
    </source>
</reference>
<dbReference type="PANTHER" id="PTHR37810">
    <property type="entry name" value="IMMUNITY PROTEIN SDPI"/>
    <property type="match status" value="1"/>
</dbReference>
<proteinExistence type="predicted"/>
<evidence type="ECO:0000313" key="4">
    <source>
        <dbReference type="EMBL" id="RHD56682.1"/>
    </source>
</evidence>
<keyword evidence="2" id="KW-0472">Membrane</keyword>
<dbReference type="EMBL" id="QSJI01000002">
    <property type="protein sequence ID" value="RHD56682.1"/>
    <property type="molecule type" value="Genomic_DNA"/>
</dbReference>
<feature type="transmembrane region" description="Helical" evidence="2">
    <location>
        <begin position="116"/>
        <end position="139"/>
    </location>
</feature>
<feature type="transmembrane region" description="Helical" evidence="2">
    <location>
        <begin position="221"/>
        <end position="243"/>
    </location>
</feature>
<dbReference type="RefSeq" id="WP_118271696.1">
    <property type="nucleotide sequence ID" value="NZ_CACRTN010000007.1"/>
</dbReference>
<dbReference type="InterPro" id="IPR026272">
    <property type="entry name" value="SdpI"/>
</dbReference>
<organism evidence="4 5">
    <name type="scientific">Collinsella intestinalis</name>
    <dbReference type="NCBI Taxonomy" id="147207"/>
    <lineage>
        <taxon>Bacteria</taxon>
        <taxon>Bacillati</taxon>
        <taxon>Actinomycetota</taxon>
        <taxon>Coriobacteriia</taxon>
        <taxon>Coriobacteriales</taxon>
        <taxon>Coriobacteriaceae</taxon>
        <taxon>Collinsella</taxon>
    </lineage>
</organism>
<dbReference type="InterPro" id="IPR025962">
    <property type="entry name" value="SdpI/YhfL"/>
</dbReference>
<accession>A0A414FYT5</accession>
<feature type="transmembrane region" description="Helical" evidence="2">
    <location>
        <begin position="145"/>
        <end position="164"/>
    </location>
</feature>
<sequence>MSDKHLDPSTASSEQAAKTQRTAPTKINPVGRRTFLVLVAICVASFIGHLVLLPHMPEMIPTHWDSAGNVNGYTGRVAIIGLDALPLLLLAMLRYLPGMDPRGQAYMRMGSFYNGFVVLFTLFMVGMTWTSELTVFGILPENGSPIGTITTLVVGMGFILLGNYMPKIKRNYTFGCKTPWALHDEWNWRLTHRFCGTAFVISGFATIAGGLISIWHGQASLWILLGSVLASSIGTYAYSYLVFRNGNKPLRSR</sequence>